<accession>A0A0R2PP69</accession>
<evidence type="ECO:0000313" key="3">
    <source>
        <dbReference type="Proteomes" id="UP000050874"/>
    </source>
</evidence>
<feature type="chain" id="PRO_5006421688" description="DUF3108 domain-containing protein" evidence="1">
    <location>
        <begin position="19"/>
        <end position="227"/>
    </location>
</feature>
<organism evidence="2 3">
    <name type="scientific">SAR86 cluster bacterium BACL1 MAG-120920-bin57</name>
    <dbReference type="NCBI Taxonomy" id="1655571"/>
    <lineage>
        <taxon>Bacteria</taxon>
        <taxon>Pseudomonadati</taxon>
        <taxon>Pseudomonadota</taxon>
        <taxon>Gammaproteobacteria</taxon>
        <taxon>SAR86 cluster</taxon>
    </lineage>
</organism>
<proteinExistence type="predicted"/>
<comment type="caution">
    <text evidence="2">The sequence shown here is derived from an EMBL/GenBank/DDBJ whole genome shotgun (WGS) entry which is preliminary data.</text>
</comment>
<dbReference type="EMBL" id="LIAV01000188">
    <property type="protein sequence ID" value="KRO39897.1"/>
    <property type="molecule type" value="Genomic_DNA"/>
</dbReference>
<dbReference type="Proteomes" id="UP000050874">
    <property type="component" value="Unassembled WGS sequence"/>
</dbReference>
<reference evidence="3" key="1">
    <citation type="submission" date="2015-10" db="EMBL/GenBank/DDBJ databases">
        <title>Metagenome-Assembled Genomes uncover a global brackish microbiome.</title>
        <authorList>
            <person name="Hugerth L.W."/>
            <person name="Larsson J."/>
            <person name="Alneberg J."/>
            <person name="Lindh M.V."/>
            <person name="Legrand C."/>
            <person name="Pinhassi J."/>
            <person name="Andersson A."/>
        </authorList>
    </citation>
    <scope>NUCLEOTIDE SEQUENCE [LARGE SCALE GENOMIC DNA]</scope>
</reference>
<feature type="signal peptide" evidence="1">
    <location>
        <begin position="1"/>
        <end position="18"/>
    </location>
</feature>
<evidence type="ECO:0000256" key="1">
    <source>
        <dbReference type="SAM" id="SignalP"/>
    </source>
</evidence>
<gene>
    <name evidence="2" type="ORF">ABR63_00760</name>
</gene>
<dbReference type="AlphaFoldDB" id="A0A0R2PP69"/>
<sequence>MYKSIGALLMLMAVSANAADQVIPDYKANYTFTNSKVSMEGVRELKTFADGARSLSFNAKIPLGKIDITSEFHENKNFISTDLYSMTANVTFLKQERILKFDRLKNTLSSTGKFNWVEDLPASLEIFDPLNAQLQIRKMVAQGAQQFSLFLPEMKTGEIKSNQYSLKEDRECKMGDQPYQCKVVERYRPQEDRVTTYFLAPELGYMIVRMEDRDEDGDTLLELQSLL</sequence>
<protein>
    <recommendedName>
        <fullName evidence="4">DUF3108 domain-containing protein</fullName>
    </recommendedName>
</protein>
<evidence type="ECO:0000313" key="2">
    <source>
        <dbReference type="EMBL" id="KRO39897.1"/>
    </source>
</evidence>
<keyword evidence="1" id="KW-0732">Signal</keyword>
<evidence type="ECO:0008006" key="4">
    <source>
        <dbReference type="Google" id="ProtNLM"/>
    </source>
</evidence>
<name>A0A0R2PP69_9GAMM</name>